<dbReference type="STRING" id="416016.SAMN05443547_2011"/>
<dbReference type="Pfam" id="PF04357">
    <property type="entry name" value="TamB"/>
    <property type="match status" value="1"/>
</dbReference>
<proteinExistence type="predicted"/>
<organism evidence="7 8">
    <name type="scientific">Flavobacterium cucumis</name>
    <dbReference type="NCBI Taxonomy" id="416016"/>
    <lineage>
        <taxon>Bacteria</taxon>
        <taxon>Pseudomonadati</taxon>
        <taxon>Bacteroidota</taxon>
        <taxon>Flavobacteriia</taxon>
        <taxon>Flavobacteriales</taxon>
        <taxon>Flavobacteriaceae</taxon>
        <taxon>Flavobacterium</taxon>
    </lineage>
</organism>
<dbReference type="EMBL" id="FRYK01000003">
    <property type="protein sequence ID" value="SHO73648.1"/>
    <property type="molecule type" value="Genomic_DNA"/>
</dbReference>
<feature type="domain" description="Translocation and assembly module TamB C-terminal" evidence="6">
    <location>
        <begin position="1033"/>
        <end position="1452"/>
    </location>
</feature>
<name>A0A1M7ZXQ7_9FLAO</name>
<evidence type="ECO:0000259" key="6">
    <source>
        <dbReference type="Pfam" id="PF04357"/>
    </source>
</evidence>
<dbReference type="InterPro" id="IPR007452">
    <property type="entry name" value="TamB_C"/>
</dbReference>
<dbReference type="Proteomes" id="UP000184611">
    <property type="component" value="Unassembled WGS sequence"/>
</dbReference>
<evidence type="ECO:0000256" key="3">
    <source>
        <dbReference type="ARBA" id="ARBA00022989"/>
    </source>
</evidence>
<protein>
    <recommendedName>
        <fullName evidence="6">Translocation and assembly module TamB C-terminal domain-containing protein</fullName>
    </recommendedName>
</protein>
<dbReference type="PANTHER" id="PTHR36985">
    <property type="entry name" value="TRANSLOCATION AND ASSEMBLY MODULE SUBUNIT TAMB"/>
    <property type="match status" value="1"/>
</dbReference>
<evidence type="ECO:0000256" key="1">
    <source>
        <dbReference type="ARBA" id="ARBA00004167"/>
    </source>
</evidence>
<feature type="region of interest" description="Disordered" evidence="5">
    <location>
        <begin position="1467"/>
        <end position="1488"/>
    </location>
</feature>
<keyword evidence="2" id="KW-0812">Transmembrane</keyword>
<feature type="compositionally biased region" description="Polar residues" evidence="5">
    <location>
        <begin position="1470"/>
        <end position="1479"/>
    </location>
</feature>
<dbReference type="GO" id="GO:0009306">
    <property type="term" value="P:protein secretion"/>
    <property type="evidence" value="ECO:0007669"/>
    <property type="project" value="InterPro"/>
</dbReference>
<evidence type="ECO:0000313" key="8">
    <source>
        <dbReference type="Proteomes" id="UP000184611"/>
    </source>
</evidence>
<gene>
    <name evidence="7" type="ORF">SAMN05443547_2011</name>
</gene>
<keyword evidence="4" id="KW-0472">Membrane</keyword>
<reference evidence="8" key="1">
    <citation type="submission" date="2016-12" db="EMBL/GenBank/DDBJ databases">
        <authorList>
            <person name="Varghese N."/>
            <person name="Submissions S."/>
        </authorList>
    </citation>
    <scope>NUCLEOTIDE SEQUENCE [LARGE SCALE GENOMIC DNA]</scope>
    <source>
        <strain evidence="8">DSM 18830</strain>
    </source>
</reference>
<comment type="subcellular location">
    <subcellularLocation>
        <location evidence="1">Membrane</location>
        <topology evidence="1">Single-pass membrane protein</topology>
    </subcellularLocation>
</comment>
<evidence type="ECO:0000256" key="4">
    <source>
        <dbReference type="ARBA" id="ARBA00023136"/>
    </source>
</evidence>
<sequence length="1514" mass="171096">MLGYTLNQLICSKFKTKERIKKFKKILFRSLIAILLLFLLLGFLLSLPFVQTALGKYATDSLNKSFGTNITIGKVAVTPFLSVKLGDVLVLDHHQDTLFYIKKLNTSILSLKKMYDPGHPYLKNVVLHGLDVRIVNYKNEDYTNLDKFIEAFDDGSPSSGKFRMKANSMLVFKSRFQYTDYNLKTPKMLDFKELNGNIKDFFIKGANVTTFINRLSFIDHRGLFVENITTDFTYTKQNILLAGLTMKTAESEMVGRVELKYKRKDFSDFNNKVVFDVQFDKASIASNDLNYFYNEFGKDNVFYVDTHLKGTLNNFTTHNLKLVDKNQSEIIGSINFQNLFGKKGQSFYMKGNFDRLTSSYPRLIAILPRILGKSLPSTLDKLGTVTIIGDVALTQKKINANVYLISKLGELESNLAMQNIDFIDNALYQGTIALNDFDLGTLLGIQDIGKATVNFEVDGRGFTQKLLNTAVKGEIQKFYFNGYNYQNITVDGSMKMPYYKGYFNSNDPNLRMDFDGVIDLNKAANNYDFKAQVDYVDLHELNFVTSDSISIFKGDITLKAKGKSFDDLKGELFIQDVSYQNGRDAYYFDDFKITSTFDSEDVRTIKVVSPDIINGEIIGNFKVKEVKKIVENAVGSLYANYSPNKLQKGQFLDFNFTIYDKIVEVFVPDVSISENTQVKGKINADEGRFEFDFNSPNIVAYDNIIQKIKIDIDNKNPIYNAYITIDSIKNSNYKIADFNLINVTLNDTLFVRSEFKGGNKSQDSYDLNLYHTINADKQSIVGFKKSEIKFKDYLWFINELETNDNKIVFDKNFKNFDFQKISLSHNNQKMAFFGKLKDSTYKDLELNFVDVDLEKITPSLENLSFQGKLDGFVKFKQNGAVYDPSSSVAIEALKINSFLLGDLDFQIKGNESFNQFKVNSNLKQEGEDRFFLNGNINFNKLQSSLDLEAGLDEFNLAPFGPLLGSIVSNVRGNATGRVNIAGSLSSPEIDGRLYLNDSGLLVPYLNVDYAFEKNAILDLTEHQFSLRKIQVTDTKYKTKGVLDGTIRHNKLSEWQLDLNLNSENILALDTKDAEGAYYYGTAFMKGRASITGEINAINIKVAGESEPGTSIKIPVNDSEDIGDNSFIRFIKKEDYQKVTENDIANVNKYQGIELDFNFDIDTDAEIEIILDRSSGHAMRGRGYGSMQMNINTLGKFEMFGDFQIQEGEYNFKYGGLIDKKFIVEKGGTIRWEGEPMDAILDLEAVYKTTANPSVLLESASINRKVDTNVSILLNGNLSNPQPDFNINFPNVSSVLKSEIEYKLQDKDTRQTQAFALLSTGSFVTAETAGNAAYGPLFERANSIINDLFADEDSKLQFGFDYSQGNRLNEVSDRVGVTINTRINDRITINGKVGVPVGGVTESVVVGNLEVLIRLNEDGTLNAKVFNRENDVNYILESIGYTQGLGVSYNVEFDDFKEMFRKIFTKKKATSESNNTNDQIPDSEPNLEFSDFINERKKIKSEGTKEEPLKVPEID</sequence>
<evidence type="ECO:0000256" key="2">
    <source>
        <dbReference type="ARBA" id="ARBA00022692"/>
    </source>
</evidence>
<dbReference type="GO" id="GO:0005886">
    <property type="term" value="C:plasma membrane"/>
    <property type="evidence" value="ECO:0007669"/>
    <property type="project" value="InterPro"/>
</dbReference>
<evidence type="ECO:0000256" key="5">
    <source>
        <dbReference type="SAM" id="MobiDB-lite"/>
    </source>
</evidence>
<keyword evidence="3" id="KW-1133">Transmembrane helix</keyword>
<dbReference type="PANTHER" id="PTHR36985:SF1">
    <property type="entry name" value="TRANSLOCATION AND ASSEMBLY MODULE SUBUNIT TAMB"/>
    <property type="match status" value="1"/>
</dbReference>
<evidence type="ECO:0000313" key="7">
    <source>
        <dbReference type="EMBL" id="SHO73648.1"/>
    </source>
</evidence>
<keyword evidence="8" id="KW-1185">Reference proteome</keyword>
<accession>A0A1M7ZXQ7</accession>